<evidence type="ECO:0000313" key="3">
    <source>
        <dbReference type="Proteomes" id="UP000772434"/>
    </source>
</evidence>
<organism evidence="2 3">
    <name type="scientific">Rhodocollybia butyracea</name>
    <dbReference type="NCBI Taxonomy" id="206335"/>
    <lineage>
        <taxon>Eukaryota</taxon>
        <taxon>Fungi</taxon>
        <taxon>Dikarya</taxon>
        <taxon>Basidiomycota</taxon>
        <taxon>Agaricomycotina</taxon>
        <taxon>Agaricomycetes</taxon>
        <taxon>Agaricomycetidae</taxon>
        <taxon>Agaricales</taxon>
        <taxon>Marasmiineae</taxon>
        <taxon>Omphalotaceae</taxon>
        <taxon>Rhodocollybia</taxon>
    </lineage>
</organism>
<accession>A0A9P5PJ21</accession>
<evidence type="ECO:0000313" key="2">
    <source>
        <dbReference type="EMBL" id="KAF9062945.1"/>
    </source>
</evidence>
<protein>
    <submittedName>
        <fullName evidence="2">Uncharacterized protein</fullName>
    </submittedName>
</protein>
<keyword evidence="3" id="KW-1185">Reference proteome</keyword>
<feature type="compositionally biased region" description="Acidic residues" evidence="1">
    <location>
        <begin position="64"/>
        <end position="76"/>
    </location>
</feature>
<dbReference type="AlphaFoldDB" id="A0A9P5PJ21"/>
<dbReference type="Proteomes" id="UP000772434">
    <property type="component" value="Unassembled WGS sequence"/>
</dbReference>
<proteinExistence type="predicted"/>
<comment type="caution">
    <text evidence="2">The sequence shown here is derived from an EMBL/GenBank/DDBJ whole genome shotgun (WGS) entry which is preliminary data.</text>
</comment>
<dbReference type="EMBL" id="JADNRY010000157">
    <property type="protein sequence ID" value="KAF9062945.1"/>
    <property type="molecule type" value="Genomic_DNA"/>
</dbReference>
<evidence type="ECO:0000256" key="1">
    <source>
        <dbReference type="SAM" id="MobiDB-lite"/>
    </source>
</evidence>
<gene>
    <name evidence="2" type="ORF">BDP27DRAFT_1368400</name>
</gene>
<name>A0A9P5PJ21_9AGAR</name>
<feature type="region of interest" description="Disordered" evidence="1">
    <location>
        <begin position="64"/>
        <end position="93"/>
    </location>
</feature>
<sequence>MACNKQLWIPLLRWGSLHWQKATLKLDTSLDAEGLKAWLKEHLPLPMEYCQERLLLQESFSPGEESEDQEIDGDSNDDAKNADSEGNSSNHKEHVTPFHLNKMLSTWKWTLMTDLLEALALPILNFLLLRKVLLERKESSVRRFPVMSLLANVLVQLKLSMMKRLLQRLPWWIPPYLFSRIWPPPPTD</sequence>
<reference evidence="2" key="1">
    <citation type="submission" date="2020-11" db="EMBL/GenBank/DDBJ databases">
        <authorList>
            <consortium name="DOE Joint Genome Institute"/>
            <person name="Ahrendt S."/>
            <person name="Riley R."/>
            <person name="Andreopoulos W."/>
            <person name="Labutti K."/>
            <person name="Pangilinan J."/>
            <person name="Ruiz-Duenas F.J."/>
            <person name="Barrasa J.M."/>
            <person name="Sanchez-Garcia M."/>
            <person name="Camarero S."/>
            <person name="Miyauchi S."/>
            <person name="Serrano A."/>
            <person name="Linde D."/>
            <person name="Babiker R."/>
            <person name="Drula E."/>
            <person name="Ayuso-Fernandez I."/>
            <person name="Pacheco R."/>
            <person name="Padilla G."/>
            <person name="Ferreira P."/>
            <person name="Barriuso J."/>
            <person name="Kellner H."/>
            <person name="Castanera R."/>
            <person name="Alfaro M."/>
            <person name="Ramirez L."/>
            <person name="Pisabarro A.G."/>
            <person name="Kuo A."/>
            <person name="Tritt A."/>
            <person name="Lipzen A."/>
            <person name="He G."/>
            <person name="Yan M."/>
            <person name="Ng V."/>
            <person name="Cullen D."/>
            <person name="Martin F."/>
            <person name="Rosso M.-N."/>
            <person name="Henrissat B."/>
            <person name="Hibbett D."/>
            <person name="Martinez A.T."/>
            <person name="Grigoriev I.V."/>
        </authorList>
    </citation>
    <scope>NUCLEOTIDE SEQUENCE</scope>
    <source>
        <strain evidence="2">AH 40177</strain>
    </source>
</reference>